<name>A0ACB8TC42_9AGAM</name>
<gene>
    <name evidence="1" type="ORF">BV25DRAFT_1905765</name>
</gene>
<proteinExistence type="predicted"/>
<keyword evidence="2" id="KW-1185">Reference proteome</keyword>
<dbReference type="EMBL" id="MU277193">
    <property type="protein sequence ID" value="KAI0066140.1"/>
    <property type="molecule type" value="Genomic_DNA"/>
</dbReference>
<reference evidence="1" key="2">
    <citation type="journal article" date="2022" name="New Phytol.">
        <title>Evolutionary transition to the ectomycorrhizal habit in the genomes of a hyperdiverse lineage of mushroom-forming fungi.</title>
        <authorList>
            <person name="Looney B."/>
            <person name="Miyauchi S."/>
            <person name="Morin E."/>
            <person name="Drula E."/>
            <person name="Courty P.E."/>
            <person name="Kohler A."/>
            <person name="Kuo A."/>
            <person name="LaButti K."/>
            <person name="Pangilinan J."/>
            <person name="Lipzen A."/>
            <person name="Riley R."/>
            <person name="Andreopoulos W."/>
            <person name="He G."/>
            <person name="Johnson J."/>
            <person name="Nolan M."/>
            <person name="Tritt A."/>
            <person name="Barry K.W."/>
            <person name="Grigoriev I.V."/>
            <person name="Nagy L.G."/>
            <person name="Hibbett D."/>
            <person name="Henrissat B."/>
            <person name="Matheny P.B."/>
            <person name="Labbe J."/>
            <person name="Martin F.M."/>
        </authorList>
    </citation>
    <scope>NUCLEOTIDE SEQUENCE</scope>
    <source>
        <strain evidence="1">HHB10654</strain>
    </source>
</reference>
<accession>A0ACB8TC42</accession>
<evidence type="ECO:0000313" key="2">
    <source>
        <dbReference type="Proteomes" id="UP000814140"/>
    </source>
</evidence>
<reference evidence="1" key="1">
    <citation type="submission" date="2021-03" db="EMBL/GenBank/DDBJ databases">
        <authorList>
            <consortium name="DOE Joint Genome Institute"/>
            <person name="Ahrendt S."/>
            <person name="Looney B.P."/>
            <person name="Miyauchi S."/>
            <person name="Morin E."/>
            <person name="Drula E."/>
            <person name="Courty P.E."/>
            <person name="Chicoki N."/>
            <person name="Fauchery L."/>
            <person name="Kohler A."/>
            <person name="Kuo A."/>
            <person name="Labutti K."/>
            <person name="Pangilinan J."/>
            <person name="Lipzen A."/>
            <person name="Riley R."/>
            <person name="Andreopoulos W."/>
            <person name="He G."/>
            <person name="Johnson J."/>
            <person name="Barry K.W."/>
            <person name="Grigoriev I.V."/>
            <person name="Nagy L."/>
            <person name="Hibbett D."/>
            <person name="Henrissat B."/>
            <person name="Matheny P.B."/>
            <person name="Labbe J."/>
            <person name="Martin F."/>
        </authorList>
    </citation>
    <scope>NUCLEOTIDE SEQUENCE</scope>
    <source>
        <strain evidence="1">HHB10654</strain>
    </source>
</reference>
<sequence length="403" mass="44336">MLTAAAHESLFGPPSELIHIGTFVRSALQLHSTTLHDAFALEIDDSLIDLNFDSDEQRSTIEAECSVADIASSLTGILNDPRLYAHARLIHDTSVNDIHEGADRNAPNKRKRKREVIPSPSEDVAELSAFKEKLEGLRLESWPLPQDAAVYLRGPKNSDVNTLVEIKKTADSAEAPAQSALITVTVHNRVAWSHNFVSRCSQHAVLSTQTLGDLFEIIPCPSNETPREMTENDKFVGYEANSGGILPPSAGYVLVIEGVAYGDGLNEVDYADKLIAYMRSPPKKGTKMHETTFSSLSVRLNEPYWLLHQGNCEHFLIIDQIRLLHPEDPQAGYPLTLQITPPLLDTCRACSKVPAVYSIIGDVRLGESPCILCAPCWKAMGTPKGKDADEVMVIPLPLHEFGW</sequence>
<dbReference type="Proteomes" id="UP000814140">
    <property type="component" value="Unassembled WGS sequence"/>
</dbReference>
<comment type="caution">
    <text evidence="1">The sequence shown here is derived from an EMBL/GenBank/DDBJ whole genome shotgun (WGS) entry which is preliminary data.</text>
</comment>
<evidence type="ECO:0000313" key="1">
    <source>
        <dbReference type="EMBL" id="KAI0066140.1"/>
    </source>
</evidence>
<organism evidence="1 2">
    <name type="scientific">Artomyces pyxidatus</name>
    <dbReference type="NCBI Taxonomy" id="48021"/>
    <lineage>
        <taxon>Eukaryota</taxon>
        <taxon>Fungi</taxon>
        <taxon>Dikarya</taxon>
        <taxon>Basidiomycota</taxon>
        <taxon>Agaricomycotina</taxon>
        <taxon>Agaricomycetes</taxon>
        <taxon>Russulales</taxon>
        <taxon>Auriscalpiaceae</taxon>
        <taxon>Artomyces</taxon>
    </lineage>
</organism>
<protein>
    <submittedName>
        <fullName evidence="1">Uncharacterized protein</fullName>
    </submittedName>
</protein>